<evidence type="ECO:0000259" key="4">
    <source>
        <dbReference type="PROSITE" id="PS50081"/>
    </source>
</evidence>
<dbReference type="EMBL" id="AYRZ02000001">
    <property type="protein sequence ID" value="PHT95127.1"/>
    <property type="molecule type" value="Genomic_DNA"/>
</dbReference>
<keyword evidence="3" id="KW-0862">Zinc</keyword>
<organism evidence="5 6">
    <name type="scientific">Capsicum annuum</name>
    <name type="common">Capsicum pepper</name>
    <dbReference type="NCBI Taxonomy" id="4072"/>
    <lineage>
        <taxon>Eukaryota</taxon>
        <taxon>Viridiplantae</taxon>
        <taxon>Streptophyta</taxon>
        <taxon>Embryophyta</taxon>
        <taxon>Tracheophyta</taxon>
        <taxon>Spermatophyta</taxon>
        <taxon>Magnoliopsida</taxon>
        <taxon>eudicotyledons</taxon>
        <taxon>Gunneridae</taxon>
        <taxon>Pentapetalae</taxon>
        <taxon>asterids</taxon>
        <taxon>lamiids</taxon>
        <taxon>Solanales</taxon>
        <taxon>Solanaceae</taxon>
        <taxon>Solanoideae</taxon>
        <taxon>Capsiceae</taxon>
        <taxon>Capsicum</taxon>
    </lineage>
</organism>
<reference evidence="5 6" key="1">
    <citation type="journal article" date="2014" name="Nat. Genet.">
        <title>Genome sequence of the hot pepper provides insights into the evolution of pungency in Capsicum species.</title>
        <authorList>
            <person name="Kim S."/>
            <person name="Park M."/>
            <person name="Yeom S.I."/>
            <person name="Kim Y.M."/>
            <person name="Lee J.M."/>
            <person name="Lee H.A."/>
            <person name="Seo E."/>
            <person name="Choi J."/>
            <person name="Cheong K."/>
            <person name="Kim K.T."/>
            <person name="Jung K."/>
            <person name="Lee G.W."/>
            <person name="Oh S.K."/>
            <person name="Bae C."/>
            <person name="Kim S.B."/>
            <person name="Lee H.Y."/>
            <person name="Kim S.Y."/>
            <person name="Kim M.S."/>
            <person name="Kang B.C."/>
            <person name="Jo Y.D."/>
            <person name="Yang H.B."/>
            <person name="Jeong H.J."/>
            <person name="Kang W.H."/>
            <person name="Kwon J.K."/>
            <person name="Shin C."/>
            <person name="Lim J.Y."/>
            <person name="Park J.H."/>
            <person name="Huh J.H."/>
            <person name="Kim J.S."/>
            <person name="Kim B.D."/>
            <person name="Cohen O."/>
            <person name="Paran I."/>
            <person name="Suh M.C."/>
            <person name="Lee S.B."/>
            <person name="Kim Y.K."/>
            <person name="Shin Y."/>
            <person name="Noh S.J."/>
            <person name="Park J."/>
            <person name="Seo Y.S."/>
            <person name="Kwon S.Y."/>
            <person name="Kim H.A."/>
            <person name="Park J.M."/>
            <person name="Kim H.J."/>
            <person name="Choi S.B."/>
            <person name="Bosland P.W."/>
            <person name="Reeves G."/>
            <person name="Jo S.H."/>
            <person name="Lee B.W."/>
            <person name="Cho H.T."/>
            <person name="Choi H.S."/>
            <person name="Lee M.S."/>
            <person name="Yu Y."/>
            <person name="Do Choi Y."/>
            <person name="Park B.S."/>
            <person name="van Deynze A."/>
            <person name="Ashrafi H."/>
            <person name="Hill T."/>
            <person name="Kim W.T."/>
            <person name="Pai H.S."/>
            <person name="Ahn H.K."/>
            <person name="Yeam I."/>
            <person name="Giovannoni J.J."/>
            <person name="Rose J.K."/>
            <person name="Sorensen I."/>
            <person name="Lee S.J."/>
            <person name="Kim R.W."/>
            <person name="Choi I.Y."/>
            <person name="Choi B.S."/>
            <person name="Lim J.S."/>
            <person name="Lee Y.H."/>
            <person name="Choi D."/>
        </authorList>
    </citation>
    <scope>NUCLEOTIDE SEQUENCE [LARGE SCALE GENOMIC DNA]</scope>
    <source>
        <strain evidence="6">cv. CM334</strain>
    </source>
</reference>
<dbReference type="InterPro" id="IPR046349">
    <property type="entry name" value="C1-like_sf"/>
</dbReference>
<dbReference type="InterPro" id="IPR002219">
    <property type="entry name" value="PKC_DAG/PE"/>
</dbReference>
<dbReference type="Gramene" id="PHT95127">
    <property type="protein sequence ID" value="PHT95127"/>
    <property type="gene ID" value="T459_03009"/>
</dbReference>
<feature type="domain" description="Phorbol-ester/DAG-type" evidence="4">
    <location>
        <begin position="68"/>
        <end position="119"/>
    </location>
</feature>
<proteinExistence type="predicted"/>
<dbReference type="Proteomes" id="UP000222542">
    <property type="component" value="Unassembled WGS sequence"/>
</dbReference>
<dbReference type="InterPro" id="IPR004146">
    <property type="entry name" value="DC1"/>
</dbReference>
<dbReference type="OrthoDB" id="1036688at2759"/>
<evidence type="ECO:0000256" key="3">
    <source>
        <dbReference type="ARBA" id="ARBA00022833"/>
    </source>
</evidence>
<keyword evidence="2" id="KW-0677">Repeat</keyword>
<dbReference type="GO" id="GO:0046872">
    <property type="term" value="F:metal ion binding"/>
    <property type="evidence" value="ECO:0007669"/>
    <property type="project" value="UniProtKB-KW"/>
</dbReference>
<gene>
    <name evidence="5" type="ORF">T459_03009</name>
</gene>
<keyword evidence="1" id="KW-0479">Metal-binding</keyword>
<dbReference type="SUPFAM" id="SSF57889">
    <property type="entry name" value="Cysteine-rich domain"/>
    <property type="match status" value="2"/>
</dbReference>
<dbReference type="PANTHER" id="PTHR46288:SF42">
    <property type="entry name" value="ZINC FINGER PHD-TYPE DOMAIN-CONTAINING PROTEIN"/>
    <property type="match status" value="1"/>
</dbReference>
<accession>A0A1U8FFU0</accession>
<reference evidence="5 6" key="2">
    <citation type="journal article" date="2017" name="Genome Biol.">
        <title>New reference genome sequences of hot pepper reveal the massive evolution of plant disease-resistance genes by retroduplication.</title>
        <authorList>
            <person name="Kim S."/>
            <person name="Park J."/>
            <person name="Yeom S.I."/>
            <person name="Kim Y.M."/>
            <person name="Seo E."/>
            <person name="Kim K.T."/>
            <person name="Kim M.S."/>
            <person name="Lee J.M."/>
            <person name="Cheong K."/>
            <person name="Shin H.S."/>
            <person name="Kim S.B."/>
            <person name="Han K."/>
            <person name="Lee J."/>
            <person name="Park M."/>
            <person name="Lee H.A."/>
            <person name="Lee H.Y."/>
            <person name="Lee Y."/>
            <person name="Oh S."/>
            <person name="Lee J.H."/>
            <person name="Choi E."/>
            <person name="Choi E."/>
            <person name="Lee S.E."/>
            <person name="Jeon J."/>
            <person name="Kim H."/>
            <person name="Choi G."/>
            <person name="Song H."/>
            <person name="Lee J."/>
            <person name="Lee S.C."/>
            <person name="Kwon J.K."/>
            <person name="Lee H.Y."/>
            <person name="Koo N."/>
            <person name="Hong Y."/>
            <person name="Kim R.W."/>
            <person name="Kang W.H."/>
            <person name="Huh J.H."/>
            <person name="Kang B.C."/>
            <person name="Yang T.J."/>
            <person name="Lee Y.H."/>
            <person name="Bennetzen J.L."/>
            <person name="Choi D."/>
        </authorList>
    </citation>
    <scope>NUCLEOTIDE SEQUENCE [LARGE SCALE GENOMIC DNA]</scope>
    <source>
        <strain evidence="6">cv. CM334</strain>
    </source>
</reference>
<keyword evidence="6" id="KW-1185">Reference proteome</keyword>
<name>A0A1U8FFU0_CAPAN</name>
<dbReference type="PANTHER" id="PTHR46288">
    <property type="entry name" value="PHORBOL-ESTER/DAG-TYPE DOMAIN-CONTAINING PROTEIN"/>
    <property type="match status" value="1"/>
</dbReference>
<dbReference type="PROSITE" id="PS50081">
    <property type="entry name" value="ZF_DAG_PE_2"/>
    <property type="match status" value="1"/>
</dbReference>
<sequence>MGRCQGKQHFSHPHMLKLIVDPPETLTCNACDKSNISSNFYGCNSCQYFLHENCLNAPRFLDQSYHTSHHLTLLPLPTYSSRSYTCDACGTAGNGFSFNCAPCEFDIHMQCALLPQIVCLCKHHHHELQLIFESPFDDENTIFVCDICQDNVDLSYWFYYCVHCDFGTHLECAISKSVIQQEGKLASQMDVVD</sequence>
<evidence type="ECO:0000256" key="2">
    <source>
        <dbReference type="ARBA" id="ARBA00022737"/>
    </source>
</evidence>
<dbReference type="OMA" id="ICQFDLH"/>
<evidence type="ECO:0000313" key="6">
    <source>
        <dbReference type="Proteomes" id="UP000222542"/>
    </source>
</evidence>
<dbReference type="AlphaFoldDB" id="A0A1U8FFU0"/>
<dbReference type="STRING" id="4072.A0A1U8FFU0"/>
<dbReference type="Pfam" id="PF03107">
    <property type="entry name" value="C1_2"/>
    <property type="match status" value="3"/>
</dbReference>
<evidence type="ECO:0000313" key="5">
    <source>
        <dbReference type="EMBL" id="PHT95127.1"/>
    </source>
</evidence>
<comment type="caution">
    <text evidence="5">The sequence shown here is derived from an EMBL/GenBank/DDBJ whole genome shotgun (WGS) entry which is preliminary data.</text>
</comment>
<dbReference type="KEGG" id="cann:107857139"/>
<evidence type="ECO:0000256" key="1">
    <source>
        <dbReference type="ARBA" id="ARBA00022723"/>
    </source>
</evidence>
<protein>
    <recommendedName>
        <fullName evidence="4">Phorbol-ester/DAG-type domain-containing protein</fullName>
    </recommendedName>
</protein>